<dbReference type="InterPro" id="IPR052455">
    <property type="entry name" value="Tricalbin_domain"/>
</dbReference>
<dbReference type="GO" id="GO:0006869">
    <property type="term" value="P:lipid transport"/>
    <property type="evidence" value="ECO:0007669"/>
    <property type="project" value="UniProtKB-KW"/>
</dbReference>
<feature type="domain" description="C2" evidence="7">
    <location>
        <begin position="1108"/>
        <end position="1227"/>
    </location>
</feature>
<feature type="domain" description="SMP-LTD" evidence="8">
    <location>
        <begin position="242"/>
        <end position="446"/>
    </location>
</feature>
<evidence type="ECO:0000259" key="8">
    <source>
        <dbReference type="PROSITE" id="PS51847"/>
    </source>
</evidence>
<dbReference type="Gene3D" id="2.60.40.150">
    <property type="entry name" value="C2 domain"/>
    <property type="match status" value="5"/>
</dbReference>
<dbReference type="GO" id="GO:0016020">
    <property type="term" value="C:membrane"/>
    <property type="evidence" value="ECO:0007669"/>
    <property type="project" value="UniProtKB-SubCell"/>
</dbReference>
<feature type="compositionally biased region" description="Acidic residues" evidence="6">
    <location>
        <begin position="890"/>
        <end position="900"/>
    </location>
</feature>
<dbReference type="PANTHER" id="PTHR46980:SF2">
    <property type="entry name" value="TRICALBIN-1-RELATED"/>
    <property type="match status" value="1"/>
</dbReference>
<comment type="subcellular location">
    <subcellularLocation>
        <location evidence="1">Membrane</location>
    </subcellularLocation>
</comment>
<feature type="compositionally biased region" description="Polar residues" evidence="6">
    <location>
        <begin position="1280"/>
        <end position="1291"/>
    </location>
</feature>
<sequence>MKSSSHTGEDNNGTVKNTASPSTSHSTSPMTTSHHGSYLDPPPSTLETATEDVRPRDMMPDFRNFGNKNGLQTELGTSNANDIMQALADAQRKPLTAAQALKRTPSLKSTQDQHHPMQQRIPDWYRVGWTAFSAKPNPGGALPFLATEKRMDDELDTVFGGVWHLAWWQQTGTIFAIGTVSWCVASLGGGPVSFIVLCLFIGKPTDDEDDASSYYYMSSKRFQLYVRDDIKRELASLYLENGPEPVEWLNGFFHNFWLIFEPVLSAYVLENIDTYIVDYLPGFLDSVRLTTFTLGTKSFRVENVTTLHSDGDIVCMDWVVTFEPNDTTGMTKQQLKDRVGPRVELSIRLGKGMVGAAIPVLVENMSFNGHLRVKLQLISKFPHVKMVEACFMEKPYFDYVLKPLGGDTFGFDVNNIPGLQSFVRDQTHAILGPMMYYPNVFAYDIEKFFSGELDITQANGVLAITVYSISTVNSRDIPGGHPNLYLRFYLDKAQELGRTSAIDHTSHPSWNETHFLMLNNLDSKLTLELRNKSNNALKDHRVARGHFELAELEEEEDYSLEAMDIELLRKGRRISTLQFEARYLPVSKAITMEDGSVEPAVESNSGILRFTVHECRNLRSDKANPYAVIKINGVEKVKTPVFKRNANPKFERSGEVVVLDRTEVYIRIDIKDSADFAEDSVLGSWTSYLVPLMEQQTGNDYWWDLTLGDKTSGRIRFSVQWKPIVMSGMIHGPVGPSVYRKPIGVVRLSLWEARDLRNVEAVTRGKSDPYVRVVSGSQVRARTQVIDNNLSPEWGEFHYIPVHGMREDLTLEVMDWNAKTKDKLLGTATLRMKDLINEFSGPKKDDPNRWYEQREKIDKWTVLQSPNKKSTKGELRYTAEFYPTVALAEPTDDDDDDDDNQDGKDNMETRPGSNTPETEPTLDNNQIAPSPTPTISHSPASLLSTPTDLMDLHGYPIKRTPDGLLDLCAYNTGVLKIRIHEVNLSKQVHAYCAVMVDSLYSQFKTSAINGRTLVFNEASDAFIKEADFSRLAIEVKPVDSDEKSDEKYGYWTTSASDIIRRIQHQERHKSTITTEGSQEGDDEDGDGEWFDLLDAQGGPGKIRLSFGYTPLMNFELNPDESLENQGNLTVSLLDGHKLMGADKTGTSDPYVVFTINGERVQKSPVVKKNNNPTWKNVQFTVPILSRVTASFRIEVFDWNQFQGDTPLGSGGISIRNEYVESFVARVVKIPLDGVAGVSGHIRVRFLWQPQLLTTRKTHTSMLTTMRTMTYGGKSPTATGSSAFGVSNSPSLSRIAPTPPLPASRSSSLLNNLASHGDKLPPSAAAPPAPAAAPTQQTHSRSVSKSSERSYETGIHSNKNIASSIKSTDLANHGTVTVHIIGARGLPGVDKNGTSDPFVQVRLHHHTLHKTKTIKKNLDPEWNETFQFELKKPEETILEYSVKDHNRFSASSKIG</sequence>
<protein>
    <recommendedName>
        <fullName evidence="11">C2 domain-containing protein</fullName>
    </recommendedName>
</protein>
<feature type="compositionally biased region" description="Low complexity" evidence="6">
    <location>
        <begin position="18"/>
        <end position="36"/>
    </location>
</feature>
<feature type="domain" description="C2" evidence="7">
    <location>
        <begin position="593"/>
        <end position="703"/>
    </location>
</feature>
<dbReference type="Pfam" id="PF24920">
    <property type="entry name" value="C2_TCB1"/>
    <property type="match status" value="1"/>
</dbReference>
<feature type="region of interest" description="Disordered" evidence="6">
    <location>
        <begin position="1064"/>
        <end position="1085"/>
    </location>
</feature>
<evidence type="ECO:0000259" key="7">
    <source>
        <dbReference type="PROSITE" id="PS50004"/>
    </source>
</evidence>
<feature type="domain" description="C2" evidence="7">
    <location>
        <begin position="443"/>
        <end position="562"/>
    </location>
</feature>
<feature type="domain" description="C2" evidence="7">
    <location>
        <begin position="1356"/>
        <end position="1454"/>
    </location>
</feature>
<organism evidence="9">
    <name type="scientific">Absidia glauca</name>
    <name type="common">Pin mould</name>
    <dbReference type="NCBI Taxonomy" id="4829"/>
    <lineage>
        <taxon>Eukaryota</taxon>
        <taxon>Fungi</taxon>
        <taxon>Fungi incertae sedis</taxon>
        <taxon>Mucoromycota</taxon>
        <taxon>Mucoromycotina</taxon>
        <taxon>Mucoromycetes</taxon>
        <taxon>Mucorales</taxon>
        <taxon>Cunninghamellaceae</taxon>
        <taxon>Absidia</taxon>
    </lineage>
</organism>
<feature type="region of interest" description="Disordered" evidence="6">
    <location>
        <begin position="886"/>
        <end position="942"/>
    </location>
</feature>
<dbReference type="PROSITE" id="PS51847">
    <property type="entry name" value="SMP"/>
    <property type="match status" value="1"/>
</dbReference>
<dbReference type="PANTHER" id="PTHR46980">
    <property type="entry name" value="TRICALBIN-1-RELATED"/>
    <property type="match status" value="1"/>
</dbReference>
<evidence type="ECO:0000256" key="5">
    <source>
        <dbReference type="ARBA" id="ARBA00023136"/>
    </source>
</evidence>
<keyword evidence="5" id="KW-0472">Membrane</keyword>
<name>A0A168RQ95_ABSGL</name>
<dbReference type="InterPro" id="IPR056910">
    <property type="entry name" value="TCB1-3_C2"/>
</dbReference>
<dbReference type="OrthoDB" id="1029639at2759"/>
<evidence type="ECO:0000256" key="3">
    <source>
        <dbReference type="ARBA" id="ARBA00023055"/>
    </source>
</evidence>
<dbReference type="OMA" id="YWYESSE"/>
<keyword evidence="3" id="KW-0445">Lipid transport</keyword>
<dbReference type="GO" id="GO:0008289">
    <property type="term" value="F:lipid binding"/>
    <property type="evidence" value="ECO:0007669"/>
    <property type="project" value="UniProtKB-KW"/>
</dbReference>
<dbReference type="EMBL" id="LT554731">
    <property type="protein sequence ID" value="SAM07242.1"/>
    <property type="molecule type" value="Genomic_DNA"/>
</dbReference>
<dbReference type="InterPro" id="IPR035892">
    <property type="entry name" value="C2_domain_sf"/>
</dbReference>
<dbReference type="PRINTS" id="PR00360">
    <property type="entry name" value="C2DOMAIN"/>
</dbReference>
<gene>
    <name evidence="9" type="primary">ABSGL_12881.1 scaffold 13518</name>
</gene>
<dbReference type="InterPro" id="IPR000008">
    <property type="entry name" value="C2_dom"/>
</dbReference>
<feature type="region of interest" description="Disordered" evidence="6">
    <location>
        <begin position="1280"/>
        <end position="1357"/>
    </location>
</feature>
<dbReference type="SUPFAM" id="SSF49562">
    <property type="entry name" value="C2 domain (Calcium/lipid-binding domain, CaLB)"/>
    <property type="match status" value="5"/>
</dbReference>
<dbReference type="FunCoup" id="A0A168RQ95">
    <property type="interactions" value="54"/>
</dbReference>
<evidence type="ECO:0000313" key="9">
    <source>
        <dbReference type="EMBL" id="SAM07242.1"/>
    </source>
</evidence>
<evidence type="ECO:0000256" key="1">
    <source>
        <dbReference type="ARBA" id="ARBA00004370"/>
    </source>
</evidence>
<dbReference type="Pfam" id="PF00168">
    <property type="entry name" value="C2"/>
    <property type="match status" value="5"/>
</dbReference>
<feature type="compositionally biased region" description="Basic and acidic residues" evidence="6">
    <location>
        <begin position="51"/>
        <end position="60"/>
    </location>
</feature>
<keyword evidence="4" id="KW-0446">Lipid-binding</keyword>
<dbReference type="CDD" id="cd00030">
    <property type="entry name" value="C2"/>
    <property type="match status" value="1"/>
</dbReference>
<dbReference type="Proteomes" id="UP000078561">
    <property type="component" value="Unassembled WGS sequence"/>
</dbReference>
<keyword evidence="2" id="KW-0813">Transport</keyword>
<dbReference type="InParanoid" id="A0A168RQ95"/>
<reference evidence="9" key="1">
    <citation type="submission" date="2016-04" db="EMBL/GenBank/DDBJ databases">
        <authorList>
            <person name="Evans L.H."/>
            <person name="Alamgir A."/>
            <person name="Owens N."/>
            <person name="Weber N.D."/>
            <person name="Virtaneva K."/>
            <person name="Barbian K."/>
            <person name="Babar A."/>
            <person name="Rosenke K."/>
        </authorList>
    </citation>
    <scope>NUCLEOTIDE SEQUENCE [LARGE SCALE GENOMIC DNA]</scope>
    <source>
        <strain evidence="9">CBS 101.48</strain>
    </source>
</reference>
<proteinExistence type="predicted"/>
<evidence type="ECO:0000256" key="6">
    <source>
        <dbReference type="SAM" id="MobiDB-lite"/>
    </source>
</evidence>
<dbReference type="Pfam" id="PF25669">
    <property type="entry name" value="SMP_MUG190-like"/>
    <property type="match status" value="1"/>
</dbReference>
<evidence type="ECO:0000256" key="2">
    <source>
        <dbReference type="ARBA" id="ARBA00022448"/>
    </source>
</evidence>
<evidence type="ECO:0008006" key="11">
    <source>
        <dbReference type="Google" id="ProtNLM"/>
    </source>
</evidence>
<evidence type="ECO:0000256" key="4">
    <source>
        <dbReference type="ARBA" id="ARBA00023121"/>
    </source>
</evidence>
<feature type="compositionally biased region" description="Low complexity" evidence="6">
    <location>
        <begin position="1302"/>
        <end position="1314"/>
    </location>
</feature>
<accession>A0A168RQ95</accession>
<dbReference type="SMART" id="SM00239">
    <property type="entry name" value="C2"/>
    <property type="match status" value="5"/>
</dbReference>
<feature type="compositionally biased region" description="Polar residues" evidence="6">
    <location>
        <begin position="911"/>
        <end position="942"/>
    </location>
</feature>
<feature type="domain" description="C2" evidence="7">
    <location>
        <begin position="726"/>
        <end position="851"/>
    </location>
</feature>
<dbReference type="InterPro" id="IPR031468">
    <property type="entry name" value="SMP_LBD"/>
</dbReference>
<evidence type="ECO:0000313" key="10">
    <source>
        <dbReference type="Proteomes" id="UP000078561"/>
    </source>
</evidence>
<dbReference type="STRING" id="4829.A0A168RQ95"/>
<dbReference type="CDD" id="cd21678">
    <property type="entry name" value="SMP_TCB"/>
    <property type="match status" value="1"/>
</dbReference>
<dbReference type="PROSITE" id="PS50004">
    <property type="entry name" value="C2"/>
    <property type="match status" value="5"/>
</dbReference>
<feature type="compositionally biased region" description="Polar residues" evidence="6">
    <location>
        <begin position="1"/>
        <end position="17"/>
    </location>
</feature>
<feature type="region of interest" description="Disordered" evidence="6">
    <location>
        <begin position="1"/>
        <end position="61"/>
    </location>
</feature>
<keyword evidence="10" id="KW-1185">Reference proteome</keyword>